<evidence type="ECO:0000256" key="10">
    <source>
        <dbReference type="ARBA" id="ARBA00023237"/>
    </source>
</evidence>
<dbReference type="RefSeq" id="WP_158955013.1">
    <property type="nucleotide sequence ID" value="NZ_CP046915.1"/>
</dbReference>
<dbReference type="InterPro" id="IPR002299">
    <property type="entry name" value="Porin_Neis"/>
</dbReference>
<keyword evidence="6 11" id="KW-0732">Signal</keyword>
<evidence type="ECO:0000313" key="13">
    <source>
        <dbReference type="EMBL" id="QGZ65015.1"/>
    </source>
</evidence>
<evidence type="ECO:0000313" key="14">
    <source>
        <dbReference type="Proteomes" id="UP000433577"/>
    </source>
</evidence>
<dbReference type="PRINTS" id="PR00184">
    <property type="entry name" value="NEISSPPORIN"/>
</dbReference>
<dbReference type="KEGG" id="pacs:FAZ98_24800"/>
<dbReference type="SUPFAM" id="SSF56935">
    <property type="entry name" value="Porins"/>
    <property type="match status" value="1"/>
</dbReference>
<feature type="chain" id="PRO_5031492706" evidence="11">
    <location>
        <begin position="26"/>
        <end position="365"/>
    </location>
</feature>
<evidence type="ECO:0000256" key="5">
    <source>
        <dbReference type="ARBA" id="ARBA00022692"/>
    </source>
</evidence>
<protein>
    <submittedName>
        <fullName evidence="13">Porin</fullName>
    </submittedName>
</protein>
<evidence type="ECO:0000259" key="12">
    <source>
        <dbReference type="Pfam" id="PF13609"/>
    </source>
</evidence>
<dbReference type="PANTHER" id="PTHR34501">
    <property type="entry name" value="PROTEIN YDDL-RELATED"/>
    <property type="match status" value="1"/>
</dbReference>
<keyword evidence="8" id="KW-0626">Porin</keyword>
<keyword evidence="10" id="KW-0998">Cell outer membrane</keyword>
<reference evidence="13 14" key="1">
    <citation type="submission" date="2019-12" db="EMBL/GenBank/DDBJ databases">
        <title>Paraburkholderia acidiphila 7Q-K02 sp. nov and Paraburkholderia acidisoli DHF22 sp. nov., two strains isolated from forest soil.</title>
        <authorList>
            <person name="Gao Z."/>
            <person name="Qiu L."/>
        </authorList>
    </citation>
    <scope>NUCLEOTIDE SEQUENCE [LARGE SCALE GENOMIC DNA]</scope>
    <source>
        <strain evidence="13 14">DHF22</strain>
    </source>
</reference>
<dbReference type="GO" id="GO:0015288">
    <property type="term" value="F:porin activity"/>
    <property type="evidence" value="ECO:0007669"/>
    <property type="project" value="UniProtKB-KW"/>
</dbReference>
<feature type="signal peptide" evidence="11">
    <location>
        <begin position="1"/>
        <end position="25"/>
    </location>
</feature>
<accession>A0A7Z2JJ53</accession>
<evidence type="ECO:0000256" key="3">
    <source>
        <dbReference type="ARBA" id="ARBA00022448"/>
    </source>
</evidence>
<dbReference type="Proteomes" id="UP000433577">
    <property type="component" value="Chromosome 3"/>
</dbReference>
<dbReference type="InterPro" id="IPR023614">
    <property type="entry name" value="Porin_dom_sf"/>
</dbReference>
<dbReference type="GO" id="GO:0009279">
    <property type="term" value="C:cell outer membrane"/>
    <property type="evidence" value="ECO:0007669"/>
    <property type="project" value="UniProtKB-SubCell"/>
</dbReference>
<organism evidence="13 14">
    <name type="scientific">Paraburkholderia acidisoli</name>
    <dbReference type="NCBI Taxonomy" id="2571748"/>
    <lineage>
        <taxon>Bacteria</taxon>
        <taxon>Pseudomonadati</taxon>
        <taxon>Pseudomonadota</taxon>
        <taxon>Betaproteobacteria</taxon>
        <taxon>Burkholderiales</taxon>
        <taxon>Burkholderiaceae</taxon>
        <taxon>Paraburkholderia</taxon>
    </lineage>
</organism>
<keyword evidence="7" id="KW-0406">Ion transport</keyword>
<dbReference type="Pfam" id="PF13609">
    <property type="entry name" value="Porin_4"/>
    <property type="match status" value="1"/>
</dbReference>
<dbReference type="InterPro" id="IPR033900">
    <property type="entry name" value="Gram_neg_porin_domain"/>
</dbReference>
<proteinExistence type="predicted"/>
<keyword evidence="14" id="KW-1185">Reference proteome</keyword>
<name>A0A7Z2JJ53_9BURK</name>
<dbReference type="InterPro" id="IPR050298">
    <property type="entry name" value="Gram-neg_bact_OMP"/>
</dbReference>
<evidence type="ECO:0000256" key="7">
    <source>
        <dbReference type="ARBA" id="ARBA00023065"/>
    </source>
</evidence>
<evidence type="ECO:0000256" key="2">
    <source>
        <dbReference type="ARBA" id="ARBA00011233"/>
    </source>
</evidence>
<keyword evidence="4" id="KW-1134">Transmembrane beta strand</keyword>
<feature type="domain" description="Porin" evidence="12">
    <location>
        <begin position="13"/>
        <end position="336"/>
    </location>
</feature>
<comment type="subunit">
    <text evidence="2">Homotrimer.</text>
</comment>
<evidence type="ECO:0000256" key="6">
    <source>
        <dbReference type="ARBA" id="ARBA00022729"/>
    </source>
</evidence>
<dbReference type="GO" id="GO:0006811">
    <property type="term" value="P:monoatomic ion transport"/>
    <property type="evidence" value="ECO:0007669"/>
    <property type="project" value="UniProtKB-KW"/>
</dbReference>
<gene>
    <name evidence="13" type="ORF">FAZ98_24800</name>
</gene>
<comment type="subcellular location">
    <subcellularLocation>
        <location evidence="1">Cell outer membrane</location>
        <topology evidence="1">Multi-pass membrane protein</topology>
    </subcellularLocation>
</comment>
<dbReference type="EMBL" id="CP046915">
    <property type="protein sequence ID" value="QGZ65015.1"/>
    <property type="molecule type" value="Genomic_DNA"/>
</dbReference>
<sequence>MKTTLMTRAAAAGAAACLAASAAHAQSSVTLYGNLDTGLTYFNNVGGKHFAGTEDGNFIPDFFGLQGSEDLGGGLSAIFKLEAGFLLSSGKFTVANQLFQREATVGLSSARYGTLKLGHQPSFMFDVLSPLSTGYIGGGFPTFHQGNLDELANTFEFDNSAKYLSPSYAGLSFGAQFGFGNQAGNFANGRNYGFTVQYKNGPLKLGAVYANENDRYLEFADSIGLRSLLGTPLPAGGMVANRVQNWGAGGSYALGNWLLHAMFTQTRIDMPTASANANTVDAGVSYTLATVDTIGVGGAVENLDGGHWVTLSLSNLYSISKRTLLYQQAMYQRASGANAVAALLGAGQASGRSQVGLAIGIQHFF</sequence>
<dbReference type="PANTHER" id="PTHR34501:SF9">
    <property type="entry name" value="MAJOR OUTER MEMBRANE PROTEIN P.IA"/>
    <property type="match status" value="1"/>
</dbReference>
<evidence type="ECO:0000256" key="11">
    <source>
        <dbReference type="SAM" id="SignalP"/>
    </source>
</evidence>
<evidence type="ECO:0000256" key="8">
    <source>
        <dbReference type="ARBA" id="ARBA00023114"/>
    </source>
</evidence>
<evidence type="ECO:0000256" key="4">
    <source>
        <dbReference type="ARBA" id="ARBA00022452"/>
    </source>
</evidence>
<keyword evidence="3" id="KW-0813">Transport</keyword>
<dbReference type="CDD" id="cd00342">
    <property type="entry name" value="gram_neg_porins"/>
    <property type="match status" value="1"/>
</dbReference>
<evidence type="ECO:0000256" key="1">
    <source>
        <dbReference type="ARBA" id="ARBA00004571"/>
    </source>
</evidence>
<evidence type="ECO:0000256" key="9">
    <source>
        <dbReference type="ARBA" id="ARBA00023136"/>
    </source>
</evidence>
<keyword evidence="9" id="KW-0472">Membrane</keyword>
<dbReference type="OrthoDB" id="8982743at2"/>
<dbReference type="AlphaFoldDB" id="A0A7Z2JJ53"/>
<keyword evidence="5" id="KW-0812">Transmembrane</keyword>
<dbReference type="Gene3D" id="2.40.160.10">
    <property type="entry name" value="Porin"/>
    <property type="match status" value="1"/>
</dbReference>
<dbReference type="GO" id="GO:0046930">
    <property type="term" value="C:pore complex"/>
    <property type="evidence" value="ECO:0007669"/>
    <property type="project" value="UniProtKB-KW"/>
</dbReference>